<sequence>MDNSFNSFLGTGWSFPPEFNSESRTVEMVSGREDINQSLNILLSTSLGERVMQPQYGCDLTDYVFESLNNSVIGYLKDRVSNAILFYEPRIKVELITVTANDSFELIEGRFTISIEYSIPGTNSRFNYVYDYYKNEALKQI</sequence>
<evidence type="ECO:0000313" key="3">
    <source>
        <dbReference type="Proteomes" id="UP000184287"/>
    </source>
</evidence>
<feature type="domain" description="IraD/Gp25-like" evidence="1">
    <location>
        <begin position="30"/>
        <end position="123"/>
    </location>
</feature>
<dbReference type="STRING" id="288992.SAMN04488522_101432"/>
<evidence type="ECO:0000313" key="2">
    <source>
        <dbReference type="EMBL" id="SHE51736.1"/>
    </source>
</evidence>
<dbReference type="SUPFAM" id="SSF160719">
    <property type="entry name" value="gpW/gp25-like"/>
    <property type="match status" value="1"/>
</dbReference>
<dbReference type="RefSeq" id="WP_073226805.1">
    <property type="nucleotide sequence ID" value="NZ_FQUQ01000001.1"/>
</dbReference>
<dbReference type="Pfam" id="PF04965">
    <property type="entry name" value="GPW_gp25"/>
    <property type="match status" value="1"/>
</dbReference>
<dbReference type="Gene3D" id="3.10.450.40">
    <property type="match status" value="1"/>
</dbReference>
<keyword evidence="3" id="KW-1185">Reference proteome</keyword>
<dbReference type="OrthoDB" id="9802846at2"/>
<accession>A0A1M4U527</accession>
<organism evidence="2 3">
    <name type="scientific">Pedobacter caeni</name>
    <dbReference type="NCBI Taxonomy" id="288992"/>
    <lineage>
        <taxon>Bacteria</taxon>
        <taxon>Pseudomonadati</taxon>
        <taxon>Bacteroidota</taxon>
        <taxon>Sphingobacteriia</taxon>
        <taxon>Sphingobacteriales</taxon>
        <taxon>Sphingobacteriaceae</taxon>
        <taxon>Pedobacter</taxon>
    </lineage>
</organism>
<evidence type="ECO:0000259" key="1">
    <source>
        <dbReference type="Pfam" id="PF04965"/>
    </source>
</evidence>
<dbReference type="InterPro" id="IPR007048">
    <property type="entry name" value="IraD/Gp25-like"/>
</dbReference>
<gene>
    <name evidence="2" type="ORF">SAMN04488522_101432</name>
</gene>
<dbReference type="Proteomes" id="UP000184287">
    <property type="component" value="Unassembled WGS sequence"/>
</dbReference>
<dbReference type="AlphaFoldDB" id="A0A1M4U527"/>
<name>A0A1M4U527_9SPHI</name>
<protein>
    <recommendedName>
        <fullName evidence="1">IraD/Gp25-like domain-containing protein</fullName>
    </recommendedName>
</protein>
<proteinExistence type="predicted"/>
<dbReference type="EMBL" id="FQUQ01000001">
    <property type="protein sequence ID" value="SHE51736.1"/>
    <property type="molecule type" value="Genomic_DNA"/>
</dbReference>
<reference evidence="3" key="1">
    <citation type="submission" date="2016-11" db="EMBL/GenBank/DDBJ databases">
        <authorList>
            <person name="Varghese N."/>
            <person name="Submissions S."/>
        </authorList>
    </citation>
    <scope>NUCLEOTIDE SEQUENCE [LARGE SCALE GENOMIC DNA]</scope>
    <source>
        <strain evidence="3">DSM 16990</strain>
    </source>
</reference>